<feature type="repeat" description="WD" evidence="3">
    <location>
        <begin position="183"/>
        <end position="215"/>
    </location>
</feature>
<evidence type="ECO:0000313" key="5">
    <source>
        <dbReference type="Proteomes" id="UP000823405"/>
    </source>
</evidence>
<gene>
    <name evidence="4" type="primary">HIR1_1</name>
    <name evidence="4" type="ORF">BGZ97_008301</name>
</gene>
<comment type="caution">
    <text evidence="4">The sequence shown here is derived from an EMBL/GenBank/DDBJ whole genome shotgun (WGS) entry which is preliminary data.</text>
</comment>
<dbReference type="InterPro" id="IPR020472">
    <property type="entry name" value="WD40_PAC1"/>
</dbReference>
<dbReference type="SUPFAM" id="SSF50978">
    <property type="entry name" value="WD40 repeat-like"/>
    <property type="match status" value="2"/>
</dbReference>
<dbReference type="Gene3D" id="2.130.10.10">
    <property type="entry name" value="YVTN repeat-like/Quinoprotein amine dehydrogenase"/>
    <property type="match status" value="3"/>
</dbReference>
<dbReference type="SUPFAM" id="SSF141571">
    <property type="entry name" value="Pentapeptide repeat-like"/>
    <property type="match status" value="1"/>
</dbReference>
<feature type="repeat" description="WD" evidence="3">
    <location>
        <begin position="348"/>
        <end position="389"/>
    </location>
</feature>
<evidence type="ECO:0000313" key="4">
    <source>
        <dbReference type="EMBL" id="KAG0284102.1"/>
    </source>
</evidence>
<accession>A0A9P6QM11</accession>
<feature type="repeat" description="WD" evidence="3">
    <location>
        <begin position="390"/>
        <end position="431"/>
    </location>
</feature>
<dbReference type="PROSITE" id="PS00678">
    <property type="entry name" value="WD_REPEATS_1"/>
    <property type="match status" value="2"/>
</dbReference>
<proteinExistence type="predicted"/>
<dbReference type="InterPro" id="IPR036322">
    <property type="entry name" value="WD40_repeat_dom_sf"/>
</dbReference>
<name>A0A9P6QM11_9FUNG</name>
<evidence type="ECO:0000256" key="1">
    <source>
        <dbReference type="ARBA" id="ARBA00022574"/>
    </source>
</evidence>
<organism evidence="4 5">
    <name type="scientific">Linnemannia gamsii</name>
    <dbReference type="NCBI Taxonomy" id="64522"/>
    <lineage>
        <taxon>Eukaryota</taxon>
        <taxon>Fungi</taxon>
        <taxon>Fungi incertae sedis</taxon>
        <taxon>Mucoromycota</taxon>
        <taxon>Mortierellomycotina</taxon>
        <taxon>Mortierellomycetes</taxon>
        <taxon>Mortierellales</taxon>
        <taxon>Mortierellaceae</taxon>
        <taxon>Linnemannia</taxon>
    </lineage>
</organism>
<protein>
    <submittedName>
        <fullName evidence="4">HIR complex subunit</fullName>
    </submittedName>
</protein>
<dbReference type="OrthoDB" id="2343029at2759"/>
<feature type="repeat" description="WD" evidence="3">
    <location>
        <begin position="651"/>
        <end position="682"/>
    </location>
</feature>
<sequence>PLDPNGPLFMQDFIKEPSIIQFLCERVKQSPKFEKQLRDIIDLSKSDTSAATAAANAITILVRAGALFHGTDLQGIRIPGADLSGGQFDSAQLQGADLRGANFTRSWLRQADLTHTKLEGVRFGELPYLKEENEVTACAYSPDGTSFVTAMREGDRGIIHIYNATTWTRMKTLNVREVGFDFFSATWSFVKSIAFSPDSRRIVTGSCDGTVRVWDCVKGWELLDMREGYNSCVAFSPCGKRVATACALENARVWDADTGVPVFTMDSTGDISSIKYSPDGNRVVLGYGNGTIRFWDALTGESGAVWNTPFEAVYCLAYAPDGQRLASGHDGGVVQLWDTLSGDAGLVLYGDGTPVSRIAFSPDGRWAGTSSGDPTVRLWDVGDGTLVSIFPGHTDVISDIAFSPDGRRLATAGRDTFVRLWDVDSSEVGVRWPDPTDGGLRVIFTVHGCLIFSKGESYGSLRLWNPLTGAVQATIQNSLGFAHIFAISPDGSSFVTEEYSTFQLWDCQSGEAGLTVEAPRGRVWNFVYSPCGRWILSTSTCSVELWDLQYPEKTKTIASFEPVTEENHVCIAFSPTMATTELRIAVAVWPRQLDLYDLTTGDHLKGVWLFHHAKPHSLAFSPDGQQLAVGTEKDSIVLWSHTMEEEPSVRLEGHNGGVCCVAYSSCGNWLASGSEDRTVRIWCRRQQPAEDGDDEAESWSCATVVRGFFEGLQSVSWNPYAPLEFVTQSQDEAIRIWRISVGSGNGGGGGDVGEGCITVYLVWGSNLRQLCVEGLRFEDAKGLSPVYEKLLLQRGAVRAITPAAAAAAEDDAAGNDTE</sequence>
<dbReference type="PANTHER" id="PTHR19879:SF9">
    <property type="entry name" value="TRANSCRIPTION INITIATION FACTOR TFIID SUBUNIT 5"/>
    <property type="match status" value="1"/>
</dbReference>
<feature type="repeat" description="WD" evidence="3">
    <location>
        <begin position="313"/>
        <end position="347"/>
    </location>
</feature>
<dbReference type="CDD" id="cd00200">
    <property type="entry name" value="WD40"/>
    <property type="match status" value="2"/>
</dbReference>
<dbReference type="Pfam" id="PF00400">
    <property type="entry name" value="WD40"/>
    <property type="match status" value="9"/>
</dbReference>
<reference evidence="4" key="1">
    <citation type="journal article" date="2020" name="Fungal Divers.">
        <title>Resolving the Mortierellaceae phylogeny through synthesis of multi-gene phylogenetics and phylogenomics.</title>
        <authorList>
            <person name="Vandepol N."/>
            <person name="Liber J."/>
            <person name="Desiro A."/>
            <person name="Na H."/>
            <person name="Kennedy M."/>
            <person name="Barry K."/>
            <person name="Grigoriev I.V."/>
            <person name="Miller A.N."/>
            <person name="O'Donnell K."/>
            <person name="Stajich J.E."/>
            <person name="Bonito G."/>
        </authorList>
    </citation>
    <scope>NUCLEOTIDE SEQUENCE</scope>
    <source>
        <strain evidence="4">NVP60</strain>
    </source>
</reference>
<keyword evidence="5" id="KW-1185">Reference proteome</keyword>
<dbReference type="InterPro" id="IPR019775">
    <property type="entry name" value="WD40_repeat_CS"/>
</dbReference>
<feature type="non-terminal residue" evidence="4">
    <location>
        <position position="1"/>
    </location>
</feature>
<evidence type="ECO:0000256" key="3">
    <source>
        <dbReference type="PROSITE-ProRule" id="PRU00221"/>
    </source>
</evidence>
<dbReference type="Proteomes" id="UP000823405">
    <property type="component" value="Unassembled WGS sequence"/>
</dbReference>
<dbReference type="PRINTS" id="PR00320">
    <property type="entry name" value="GPROTEINBRPT"/>
</dbReference>
<dbReference type="Gene3D" id="2.160.20.80">
    <property type="entry name" value="E3 ubiquitin-protein ligase SopA"/>
    <property type="match status" value="1"/>
</dbReference>
<dbReference type="InterPro" id="IPR001680">
    <property type="entry name" value="WD40_rpt"/>
</dbReference>
<dbReference type="PANTHER" id="PTHR19879">
    <property type="entry name" value="TRANSCRIPTION INITIATION FACTOR TFIID"/>
    <property type="match status" value="1"/>
</dbReference>
<dbReference type="PROSITE" id="PS50082">
    <property type="entry name" value="WD_REPEATS_2"/>
    <property type="match status" value="6"/>
</dbReference>
<keyword evidence="1 3" id="KW-0853">WD repeat</keyword>
<feature type="repeat" description="WD" evidence="3">
    <location>
        <begin position="264"/>
        <end position="305"/>
    </location>
</feature>
<keyword evidence="2" id="KW-0677">Repeat</keyword>
<dbReference type="InterPro" id="IPR001646">
    <property type="entry name" value="5peptide_repeat"/>
</dbReference>
<evidence type="ECO:0000256" key="2">
    <source>
        <dbReference type="ARBA" id="ARBA00022737"/>
    </source>
</evidence>
<dbReference type="SMART" id="SM00320">
    <property type="entry name" value="WD40"/>
    <property type="match status" value="11"/>
</dbReference>
<dbReference type="EMBL" id="JAAAIN010003769">
    <property type="protein sequence ID" value="KAG0284102.1"/>
    <property type="molecule type" value="Genomic_DNA"/>
</dbReference>
<dbReference type="Pfam" id="PF00805">
    <property type="entry name" value="Pentapeptide"/>
    <property type="match status" value="1"/>
</dbReference>
<dbReference type="InterPro" id="IPR015943">
    <property type="entry name" value="WD40/YVTN_repeat-like_dom_sf"/>
</dbReference>
<dbReference type="PROSITE" id="PS50294">
    <property type="entry name" value="WD_REPEATS_REGION"/>
    <property type="match status" value="5"/>
</dbReference>
<dbReference type="AlphaFoldDB" id="A0A9P6QM11"/>